<gene>
    <name evidence="1" type="ORF">UFOPK1740_00787</name>
</gene>
<reference evidence="1" key="1">
    <citation type="submission" date="2020-05" db="EMBL/GenBank/DDBJ databases">
        <authorList>
            <person name="Chiriac C."/>
            <person name="Salcher M."/>
            <person name="Ghai R."/>
            <person name="Kavagutti S V."/>
        </authorList>
    </citation>
    <scope>NUCLEOTIDE SEQUENCE</scope>
</reference>
<evidence type="ECO:0000313" key="1">
    <source>
        <dbReference type="EMBL" id="CAB4579255.1"/>
    </source>
</evidence>
<name>A0A6J6EUZ2_9ZZZZ</name>
<dbReference type="AlphaFoldDB" id="A0A6J6EUZ2"/>
<organism evidence="1">
    <name type="scientific">freshwater metagenome</name>
    <dbReference type="NCBI Taxonomy" id="449393"/>
    <lineage>
        <taxon>unclassified sequences</taxon>
        <taxon>metagenomes</taxon>
        <taxon>ecological metagenomes</taxon>
    </lineage>
</organism>
<accession>A0A6J6EUZ2</accession>
<proteinExistence type="predicted"/>
<sequence length="176" mass="19620">MNPFEIPAKPITVFITDPFEKNPLDESLFDFVIRTSSSKTAREDIASAVFNICMQITNTSPVVLVAQERSGTLIPGIGSGLRASFRKVIGYVFIDGTLPVPNQIAPPNSQWLEHYFDSVPLTEDWPNAPVIYIQTKEDSAIWVEQVKVRGWKLITEEVKKALPKAISFIAGEIDKN</sequence>
<dbReference type="EMBL" id="CAEZTU010000033">
    <property type="protein sequence ID" value="CAB4579255.1"/>
    <property type="molecule type" value="Genomic_DNA"/>
</dbReference>
<protein>
    <submittedName>
        <fullName evidence="1">Unannotated protein</fullName>
    </submittedName>
</protein>